<dbReference type="GO" id="GO:0005525">
    <property type="term" value="F:GTP binding"/>
    <property type="evidence" value="ECO:0007669"/>
    <property type="project" value="UniProtKB-KW"/>
</dbReference>
<dbReference type="SUPFAM" id="SSF69340">
    <property type="entry name" value="C-terminal domain of adenylylcyclase associated protein"/>
    <property type="match status" value="1"/>
</dbReference>
<dbReference type="GO" id="GO:0006892">
    <property type="term" value="P:post-Golgi vesicle-mediated transport"/>
    <property type="evidence" value="ECO:0007669"/>
    <property type="project" value="TreeGrafter"/>
</dbReference>
<dbReference type="InterPro" id="IPR039093">
    <property type="entry name" value="XRP2"/>
</dbReference>
<keyword evidence="3" id="KW-0342">GTP-binding</keyword>
<dbReference type="PANTHER" id="PTHR15440">
    <property type="entry name" value="XRP2 PROTEIN"/>
    <property type="match status" value="1"/>
</dbReference>
<dbReference type="AlphaFoldDB" id="A0A061S3T5"/>
<dbReference type="Gene3D" id="2.160.20.70">
    <property type="match status" value="1"/>
</dbReference>
<comment type="similarity">
    <text evidence="1">Belongs to the TBCC family.</text>
</comment>
<dbReference type="PIRSF" id="PIRSF037947">
    <property type="entry name" value="Protein_XRP2"/>
    <property type="match status" value="1"/>
</dbReference>
<feature type="domain" description="C-CAP/cofactor C-like" evidence="5">
    <location>
        <begin position="35"/>
        <end position="195"/>
    </location>
</feature>
<evidence type="ECO:0000256" key="4">
    <source>
        <dbReference type="PIRSR" id="PIRSR037947-2"/>
    </source>
</evidence>
<dbReference type="GO" id="GO:0005929">
    <property type="term" value="C:cilium"/>
    <property type="evidence" value="ECO:0007669"/>
    <property type="project" value="TreeGrafter"/>
</dbReference>
<dbReference type="EMBL" id="GBEZ01007863">
    <property type="protein sequence ID" value="JAC77629.1"/>
    <property type="molecule type" value="Transcribed_RNA"/>
</dbReference>
<feature type="lipid moiety-binding region" description="N-myristoyl glycine" evidence="4">
    <location>
        <position position="5"/>
    </location>
</feature>
<sequence>TPKMGCCSSKQNRENKYRVSLQGAEMHLEEQNVAPGGRTESGTFEQTAVRPDPKDYMFVNITNDKKVKEPGSINGQAFMIDNCEDSQLYVFDHTAQVTVDDCTNCCIFLGPVSGSTFIRDCKNCKIVCLTRQLRTRGCHNCEISLHCSTQPSIESSSEISLGCYDLPYKGLKDQLDAAQMSFFQNHWSYVYDFTPKPGNWSFLPEEATSLSLLRDSDGLRWLSEARNEDVPLVTLRDRKASFEAYAWLLFPPSQAKEALPFAQDANKECKFLFTNMAELSAEHITSISEVSGWNQDKLTKALLPGKCIGIEVCSDSPLDGVISTAEGLGAFVVRDEEAATSFRHLGISGSGR</sequence>
<dbReference type="PROSITE" id="PS51329">
    <property type="entry name" value="C_CAP_COFACTOR_C"/>
    <property type="match status" value="1"/>
</dbReference>
<dbReference type="InterPro" id="IPR012945">
    <property type="entry name" value="Tubulin-bd_cofactor_C_dom"/>
</dbReference>
<dbReference type="InterPro" id="IPR006599">
    <property type="entry name" value="CARP_motif"/>
</dbReference>
<proteinExistence type="inferred from homology"/>
<dbReference type="InterPro" id="IPR036223">
    <property type="entry name" value="CAP_C_sf"/>
</dbReference>
<feature type="lipid moiety-binding region" description="S-palmitoyl cysteine" evidence="4">
    <location>
        <position position="6"/>
    </location>
</feature>
<name>A0A061S3T5_9CHLO</name>
<evidence type="ECO:0000313" key="6">
    <source>
        <dbReference type="EMBL" id="JAC77629.1"/>
    </source>
</evidence>
<accession>A0A061S3T5</accession>
<dbReference type="InterPro" id="IPR017901">
    <property type="entry name" value="C-CAP_CF_C-like"/>
</dbReference>
<organism evidence="6">
    <name type="scientific">Tetraselmis sp. GSL018</name>
    <dbReference type="NCBI Taxonomy" id="582737"/>
    <lineage>
        <taxon>Eukaryota</taxon>
        <taxon>Viridiplantae</taxon>
        <taxon>Chlorophyta</taxon>
        <taxon>core chlorophytes</taxon>
        <taxon>Chlorodendrophyceae</taxon>
        <taxon>Chlorodendrales</taxon>
        <taxon>Chlorodendraceae</taxon>
        <taxon>Tetraselmis</taxon>
    </lineage>
</organism>
<gene>
    <name evidence="6" type="ORF">TSPGSL018_17212</name>
</gene>
<feature type="binding site" evidence="3">
    <location>
        <begin position="114"/>
        <end position="115"/>
    </location>
    <ligand>
        <name>GTP</name>
        <dbReference type="ChEBI" id="CHEBI:37565"/>
    </ligand>
</feature>
<dbReference type="GO" id="GO:1990075">
    <property type="term" value="C:periciliary membrane compartment"/>
    <property type="evidence" value="ECO:0007669"/>
    <property type="project" value="TreeGrafter"/>
</dbReference>
<dbReference type="SMART" id="SM00673">
    <property type="entry name" value="CARP"/>
    <property type="match status" value="2"/>
</dbReference>
<dbReference type="InterPro" id="IPR016098">
    <property type="entry name" value="CAP/MinC_C"/>
</dbReference>
<dbReference type="GO" id="GO:0005096">
    <property type="term" value="F:GTPase activator activity"/>
    <property type="evidence" value="ECO:0007669"/>
    <property type="project" value="InterPro"/>
</dbReference>
<dbReference type="Pfam" id="PF07986">
    <property type="entry name" value="TBCC"/>
    <property type="match status" value="1"/>
</dbReference>
<reference evidence="6" key="1">
    <citation type="submission" date="2014-05" db="EMBL/GenBank/DDBJ databases">
        <title>The transcriptome of the halophilic microalga Tetraselmis sp. GSL018 isolated from the Great Salt Lake, Utah.</title>
        <authorList>
            <person name="Jinkerson R.E."/>
            <person name="D'Adamo S."/>
            <person name="Posewitz M.C."/>
        </authorList>
    </citation>
    <scope>NUCLEOTIDE SEQUENCE</scope>
    <source>
        <strain evidence="6">GSL018</strain>
    </source>
</reference>
<evidence type="ECO:0000259" key="5">
    <source>
        <dbReference type="PROSITE" id="PS51329"/>
    </source>
</evidence>
<evidence type="ECO:0000256" key="1">
    <source>
        <dbReference type="ARBA" id="ARBA00008848"/>
    </source>
</evidence>
<dbReference type="PANTHER" id="PTHR15440:SF0">
    <property type="entry name" value="PROTEIN XRP2"/>
    <property type="match status" value="1"/>
</dbReference>
<evidence type="ECO:0000256" key="2">
    <source>
        <dbReference type="ARBA" id="ARBA00022741"/>
    </source>
</evidence>
<protein>
    <submittedName>
        <fullName evidence="6">Protein xrp2</fullName>
    </submittedName>
</protein>
<evidence type="ECO:0000256" key="3">
    <source>
        <dbReference type="PIRSR" id="PIRSR037947-1"/>
    </source>
</evidence>
<feature type="non-terminal residue" evidence="6">
    <location>
        <position position="1"/>
    </location>
</feature>
<keyword evidence="2 3" id="KW-0547">Nucleotide-binding</keyword>